<sequence>MKRFKYYKPLIGAIILAGVMIMMALRISDIANAIDAIVTAFVPLIVGACIAFVLDILVVRYERWLWPKSKTGWKDKIRRPLSLVLSFVTISAIVYFIARMAIPQLIHSMSIIVASSPQLYTDFQTWMQHLTSTIPMASNQTLMDTLSGESIVKYTREWGTKGGTYLVNAMGTALSWTLNIGLGLIFAIYMLLDKERLMMQGKRILKAYASDEWVNRVSYVTRVAVQTFSNFFVGQFIDALILGIMVGISLWAFNIEYATTIACVIGLTALVPLLGIYVGGVIGAVILLTVSPMDALIYVIILEVLHQIESNFIYPKIVGNSVGLPGLWVFAAVIVGGSLMGVTGMLIGVPLVATCYKLLMTDVDDRLASNEGL</sequence>
<dbReference type="RefSeq" id="WP_156719677.1">
    <property type="nucleotide sequence ID" value="NZ_CACRUF010000032.1"/>
</dbReference>
<feature type="transmembrane region" description="Helical" evidence="8">
    <location>
        <begin position="80"/>
        <end position="98"/>
    </location>
</feature>
<keyword evidence="7 8" id="KW-0472">Membrane</keyword>
<keyword evidence="3" id="KW-0813">Transport</keyword>
<feature type="transmembrane region" description="Helical" evidence="8">
    <location>
        <begin position="326"/>
        <end position="352"/>
    </location>
</feature>
<comment type="similarity">
    <text evidence="2">Belongs to the autoinducer-2 exporter (AI-2E) (TC 2.A.86) family.</text>
</comment>
<feature type="transmembrane region" description="Helical" evidence="8">
    <location>
        <begin position="295"/>
        <end position="314"/>
    </location>
</feature>
<dbReference type="GO" id="GO:0055085">
    <property type="term" value="P:transmembrane transport"/>
    <property type="evidence" value="ECO:0007669"/>
    <property type="project" value="TreeGrafter"/>
</dbReference>
<dbReference type="AlphaFoldDB" id="A0A6N3C609"/>
<feature type="transmembrane region" description="Helical" evidence="8">
    <location>
        <begin position="173"/>
        <end position="192"/>
    </location>
</feature>
<accession>A0A6N3C609</accession>
<dbReference type="Pfam" id="PF01594">
    <property type="entry name" value="AI-2E_transport"/>
    <property type="match status" value="1"/>
</dbReference>
<feature type="transmembrane region" description="Helical" evidence="8">
    <location>
        <begin position="231"/>
        <end position="253"/>
    </location>
</feature>
<protein>
    <submittedName>
        <fullName evidence="9">Pheromone autoinducer 2 transporter</fullName>
    </submittedName>
</protein>
<evidence type="ECO:0000313" key="9">
    <source>
        <dbReference type="EMBL" id="VYU08463.1"/>
    </source>
</evidence>
<evidence type="ECO:0000256" key="1">
    <source>
        <dbReference type="ARBA" id="ARBA00004651"/>
    </source>
</evidence>
<evidence type="ECO:0000256" key="8">
    <source>
        <dbReference type="SAM" id="Phobius"/>
    </source>
</evidence>
<reference evidence="9" key="1">
    <citation type="submission" date="2019-11" db="EMBL/GenBank/DDBJ databases">
        <authorList>
            <person name="Feng L."/>
        </authorList>
    </citation>
    <scope>NUCLEOTIDE SEQUENCE</scope>
    <source>
        <strain evidence="9">VdisparLFYP95</strain>
    </source>
</reference>
<dbReference type="InterPro" id="IPR002549">
    <property type="entry name" value="AI-2E-like"/>
</dbReference>
<feature type="transmembrane region" description="Helical" evidence="8">
    <location>
        <begin position="259"/>
        <end position="288"/>
    </location>
</feature>
<evidence type="ECO:0000256" key="4">
    <source>
        <dbReference type="ARBA" id="ARBA00022475"/>
    </source>
</evidence>
<organism evidence="9">
    <name type="scientific">Veillonella dispar</name>
    <dbReference type="NCBI Taxonomy" id="39778"/>
    <lineage>
        <taxon>Bacteria</taxon>
        <taxon>Bacillati</taxon>
        <taxon>Bacillota</taxon>
        <taxon>Negativicutes</taxon>
        <taxon>Veillonellales</taxon>
        <taxon>Veillonellaceae</taxon>
        <taxon>Veillonella</taxon>
    </lineage>
</organism>
<evidence type="ECO:0000256" key="3">
    <source>
        <dbReference type="ARBA" id="ARBA00022448"/>
    </source>
</evidence>
<evidence type="ECO:0000256" key="7">
    <source>
        <dbReference type="ARBA" id="ARBA00023136"/>
    </source>
</evidence>
<dbReference type="PANTHER" id="PTHR21716:SF53">
    <property type="entry name" value="PERMEASE PERM-RELATED"/>
    <property type="match status" value="1"/>
</dbReference>
<evidence type="ECO:0000256" key="6">
    <source>
        <dbReference type="ARBA" id="ARBA00022989"/>
    </source>
</evidence>
<proteinExistence type="inferred from homology"/>
<dbReference type="GO" id="GO:0005886">
    <property type="term" value="C:plasma membrane"/>
    <property type="evidence" value="ECO:0007669"/>
    <property type="project" value="UniProtKB-SubCell"/>
</dbReference>
<feature type="transmembrane region" description="Helical" evidence="8">
    <location>
        <begin position="7"/>
        <end position="25"/>
    </location>
</feature>
<keyword evidence="5 8" id="KW-0812">Transmembrane</keyword>
<evidence type="ECO:0000256" key="2">
    <source>
        <dbReference type="ARBA" id="ARBA00009773"/>
    </source>
</evidence>
<keyword evidence="4" id="KW-1003">Cell membrane</keyword>
<feature type="transmembrane region" description="Helical" evidence="8">
    <location>
        <begin position="37"/>
        <end position="59"/>
    </location>
</feature>
<gene>
    <name evidence="9" type="ORF">VDLFYP95_01471</name>
</gene>
<dbReference type="EMBL" id="CACRUF010000032">
    <property type="protein sequence ID" value="VYU08463.1"/>
    <property type="molecule type" value="Genomic_DNA"/>
</dbReference>
<keyword evidence="6 8" id="KW-1133">Transmembrane helix</keyword>
<name>A0A6N3C609_9FIRM</name>
<evidence type="ECO:0000256" key="5">
    <source>
        <dbReference type="ARBA" id="ARBA00022692"/>
    </source>
</evidence>
<comment type="subcellular location">
    <subcellularLocation>
        <location evidence="1">Cell membrane</location>
        <topology evidence="1">Multi-pass membrane protein</topology>
    </subcellularLocation>
</comment>
<dbReference type="PANTHER" id="PTHR21716">
    <property type="entry name" value="TRANSMEMBRANE PROTEIN"/>
    <property type="match status" value="1"/>
</dbReference>